<gene>
    <name evidence="1" type="ORF">HDE68_000652</name>
</gene>
<protein>
    <submittedName>
        <fullName evidence="1">Uncharacterized protein</fullName>
    </submittedName>
</protein>
<name>A0A7W8ZIT0_9SPHI</name>
<reference evidence="1 2" key="1">
    <citation type="submission" date="2020-08" db="EMBL/GenBank/DDBJ databases">
        <title>Genomic Encyclopedia of Type Strains, Phase IV (KMG-V): Genome sequencing to study the core and pangenomes of soil and plant-associated prokaryotes.</title>
        <authorList>
            <person name="Whitman W."/>
        </authorList>
    </citation>
    <scope>NUCLEOTIDE SEQUENCE [LARGE SCALE GENOMIC DNA]</scope>
    <source>
        <strain evidence="1 2">S3M1</strain>
    </source>
</reference>
<evidence type="ECO:0000313" key="1">
    <source>
        <dbReference type="EMBL" id="MBB5634767.1"/>
    </source>
</evidence>
<dbReference type="Proteomes" id="UP000537204">
    <property type="component" value="Unassembled WGS sequence"/>
</dbReference>
<organism evidence="1 2">
    <name type="scientific">Pedobacter cryoconitis</name>
    <dbReference type="NCBI Taxonomy" id="188932"/>
    <lineage>
        <taxon>Bacteria</taxon>
        <taxon>Pseudomonadati</taxon>
        <taxon>Bacteroidota</taxon>
        <taxon>Sphingobacteriia</taxon>
        <taxon>Sphingobacteriales</taxon>
        <taxon>Sphingobacteriaceae</taxon>
        <taxon>Pedobacter</taxon>
    </lineage>
</organism>
<comment type="caution">
    <text evidence="1">The sequence shown here is derived from an EMBL/GenBank/DDBJ whole genome shotgun (WGS) entry which is preliminary data.</text>
</comment>
<evidence type="ECO:0000313" key="2">
    <source>
        <dbReference type="Proteomes" id="UP000537204"/>
    </source>
</evidence>
<dbReference type="RefSeq" id="WP_183878844.1">
    <property type="nucleotide sequence ID" value="NZ_JACHCE010000001.1"/>
</dbReference>
<accession>A0A7W8ZIT0</accession>
<dbReference type="AlphaFoldDB" id="A0A7W8ZIT0"/>
<dbReference type="EMBL" id="JACHCE010000001">
    <property type="protein sequence ID" value="MBB5634767.1"/>
    <property type="molecule type" value="Genomic_DNA"/>
</dbReference>
<sequence>MAVTKYNSEDIIPIVVHILSFSTMKFAEYGYRSIVENEVTHLKGLDESDITPVMYFELLEASDDEISVAIRDCIAHIDATVDTFCLLYGLDLDVLYSDERIHELACALYFDLCDYTEGVIEEDMEGAITELPFATANAFFFLCKLVLQEEIDHEFLMEDGLLGKGFDELEFIDTSNNNVAILHDLVREIMRMNLKISDIYTNRNSRVL</sequence>
<proteinExistence type="predicted"/>